<dbReference type="GO" id="GO:0006325">
    <property type="term" value="P:chromatin organization"/>
    <property type="evidence" value="ECO:0007669"/>
    <property type="project" value="TreeGrafter"/>
</dbReference>
<evidence type="ECO:0000256" key="1">
    <source>
        <dbReference type="SAM" id="MobiDB-lite"/>
    </source>
</evidence>
<dbReference type="PANTHER" id="PTHR12722">
    <property type="entry name" value="XAP-5 PROTEIN-RELATED"/>
    <property type="match status" value="1"/>
</dbReference>
<dbReference type="AlphaFoldDB" id="A0A9W6Y7B8"/>
<name>A0A9W6Y7B8_9STRA</name>
<comment type="caution">
    <text evidence="2">The sequence shown here is derived from an EMBL/GenBank/DDBJ whole genome shotgun (WGS) entry which is preliminary data.</text>
</comment>
<dbReference type="Proteomes" id="UP001165121">
    <property type="component" value="Unassembled WGS sequence"/>
</dbReference>
<sequence length="160" mass="18737">MCRRLVSWRVVFCAAGDRSGDKEKEPKKKKKRKAKKMGPLSFDMDIGEDEAGEDLDVKPKRMKKSIKNPNVETDFLPDKEREKVEASERQRLKEEWEAEQERIKSAYLSWEEMLDWSLRLGHAMMWFFMLEQMKVSLLPTVTGMALVTAGRSRYACEDQN</sequence>
<gene>
    <name evidence="2" type="ORF">Pfra01_002305400</name>
</gene>
<dbReference type="PANTHER" id="PTHR12722:SF0">
    <property type="entry name" value="PROTEIN FAM50A"/>
    <property type="match status" value="1"/>
</dbReference>
<accession>A0A9W6Y7B8</accession>
<evidence type="ECO:0000313" key="3">
    <source>
        <dbReference type="Proteomes" id="UP001165121"/>
    </source>
</evidence>
<dbReference type="GO" id="GO:0005634">
    <property type="term" value="C:nucleus"/>
    <property type="evidence" value="ECO:0007669"/>
    <property type="project" value="InterPro"/>
</dbReference>
<dbReference type="OrthoDB" id="1562195at2759"/>
<dbReference type="InterPro" id="IPR007005">
    <property type="entry name" value="XAP5"/>
</dbReference>
<reference evidence="2" key="1">
    <citation type="submission" date="2023-04" db="EMBL/GenBank/DDBJ databases">
        <title>Phytophthora fragariaefolia NBRC 109709.</title>
        <authorList>
            <person name="Ichikawa N."/>
            <person name="Sato H."/>
            <person name="Tonouchi N."/>
        </authorList>
    </citation>
    <scope>NUCLEOTIDE SEQUENCE</scope>
    <source>
        <strain evidence="2">NBRC 109709</strain>
    </source>
</reference>
<proteinExistence type="predicted"/>
<feature type="region of interest" description="Disordered" evidence="1">
    <location>
        <begin position="17"/>
        <end position="47"/>
    </location>
</feature>
<dbReference type="EMBL" id="BSXT01003644">
    <property type="protein sequence ID" value="GMF55010.1"/>
    <property type="molecule type" value="Genomic_DNA"/>
</dbReference>
<protein>
    <submittedName>
        <fullName evidence="2">Unnamed protein product</fullName>
    </submittedName>
</protein>
<keyword evidence="3" id="KW-1185">Reference proteome</keyword>
<evidence type="ECO:0000313" key="2">
    <source>
        <dbReference type="EMBL" id="GMF55010.1"/>
    </source>
</evidence>
<feature type="compositionally biased region" description="Basic residues" evidence="1">
    <location>
        <begin position="27"/>
        <end position="36"/>
    </location>
</feature>
<organism evidence="2 3">
    <name type="scientific">Phytophthora fragariaefolia</name>
    <dbReference type="NCBI Taxonomy" id="1490495"/>
    <lineage>
        <taxon>Eukaryota</taxon>
        <taxon>Sar</taxon>
        <taxon>Stramenopiles</taxon>
        <taxon>Oomycota</taxon>
        <taxon>Peronosporomycetes</taxon>
        <taxon>Peronosporales</taxon>
        <taxon>Peronosporaceae</taxon>
        <taxon>Phytophthora</taxon>
    </lineage>
</organism>